<dbReference type="AlphaFoldDB" id="A0A7V8RBN5"/>
<dbReference type="InterPro" id="IPR029061">
    <property type="entry name" value="THDP-binding"/>
</dbReference>
<dbReference type="PANTHER" id="PTHR43710">
    <property type="entry name" value="2-HYDROXYACYL-COA LYASE"/>
    <property type="match status" value="1"/>
</dbReference>
<dbReference type="GO" id="GO:0043805">
    <property type="term" value="F:indolepyruvate ferredoxin oxidoreductase activity"/>
    <property type="evidence" value="ECO:0007669"/>
    <property type="project" value="InterPro"/>
</dbReference>
<name>A0A7V8RBN5_9SPHN</name>
<dbReference type="Proteomes" id="UP000589292">
    <property type="component" value="Unassembled WGS sequence"/>
</dbReference>
<dbReference type="InterPro" id="IPR017721">
    <property type="entry name" value="IorA"/>
</dbReference>
<gene>
    <name evidence="4" type="ORF">FG486_04010</name>
</gene>
<dbReference type="SUPFAM" id="SSF52518">
    <property type="entry name" value="Thiamin diphosphate-binding fold (THDP-binding)"/>
    <property type="match status" value="2"/>
</dbReference>
<dbReference type="InterPro" id="IPR045025">
    <property type="entry name" value="HACL1-like"/>
</dbReference>
<dbReference type="InterPro" id="IPR002880">
    <property type="entry name" value="Pyrv_Fd/Flavodoxin_OxRdtase_N"/>
</dbReference>
<keyword evidence="1" id="KW-0479">Metal-binding</keyword>
<dbReference type="CDD" id="cd02008">
    <property type="entry name" value="TPP_IOR_alpha"/>
    <property type="match status" value="1"/>
</dbReference>
<dbReference type="GO" id="GO:0030976">
    <property type="term" value="F:thiamine pyrophosphate binding"/>
    <property type="evidence" value="ECO:0007669"/>
    <property type="project" value="InterPro"/>
</dbReference>
<dbReference type="PANTHER" id="PTHR43710:SF5">
    <property type="entry name" value="INDOLEPYRUVATE FERREDOXIN OXIDOREDUCTASE ALPHA SUBUNIT"/>
    <property type="match status" value="1"/>
</dbReference>
<dbReference type="InterPro" id="IPR017896">
    <property type="entry name" value="4Fe4S_Fe-S-bd"/>
</dbReference>
<keyword evidence="2" id="KW-0560">Oxidoreductase</keyword>
<keyword evidence="4" id="KW-0670">Pyruvate</keyword>
<evidence type="ECO:0000313" key="5">
    <source>
        <dbReference type="Proteomes" id="UP000589292"/>
    </source>
</evidence>
<proteinExistence type="predicted"/>
<dbReference type="GO" id="GO:0046872">
    <property type="term" value="F:metal ion binding"/>
    <property type="evidence" value="ECO:0007669"/>
    <property type="project" value="UniProtKB-KW"/>
</dbReference>
<dbReference type="CDD" id="cd07034">
    <property type="entry name" value="TPP_PYR_PFOR_IOR-alpha_like"/>
    <property type="match status" value="1"/>
</dbReference>
<evidence type="ECO:0000259" key="3">
    <source>
        <dbReference type="PROSITE" id="PS51379"/>
    </source>
</evidence>
<protein>
    <submittedName>
        <fullName evidence="4">Indolepyruvate ferredoxin oxidoreductase subunit alpha</fullName>
    </submittedName>
</protein>
<dbReference type="PIRSF" id="PIRSF006439">
    <property type="entry name" value="Indolepyruvate_ferr_oxidored"/>
    <property type="match status" value="1"/>
</dbReference>
<dbReference type="InterPro" id="IPR011766">
    <property type="entry name" value="TPP_enzyme_TPP-bd"/>
</dbReference>
<reference evidence="4 5" key="1">
    <citation type="journal article" date="1994" name="Int. J. Syst. Bacteriol.">
        <title>Phylogenetic positions of novel aerobic, bacteriochlorophyll a-containing bacteria and description of Roseococcus thiosulfatophilus gen. nov., sp. nov., Erythromicrobium ramosum gen. nov., sp. nov., and Erythrobacter litoralis sp. nov.</title>
        <authorList>
            <person name="Yurkov V."/>
            <person name="Stackebrandt E."/>
            <person name="Holmes A."/>
            <person name="Fuerst J.A."/>
            <person name="Hugenholtz P."/>
            <person name="Golecki J."/>
            <person name="Gad'on N."/>
            <person name="Gorlenko V.M."/>
            <person name="Kompantseva E.I."/>
            <person name="Drews G."/>
        </authorList>
    </citation>
    <scope>NUCLEOTIDE SEQUENCE [LARGE SCALE GENOMIC DNA]</scope>
    <source>
        <strain evidence="4 5">KR-99</strain>
    </source>
</reference>
<dbReference type="Pfam" id="PF02775">
    <property type="entry name" value="TPP_enzyme_C"/>
    <property type="match status" value="1"/>
</dbReference>
<accession>A0A7V8RBN5</accession>
<sequence length="710" mass="77038">MAERSFKKEVEKLRLGAGEHFEGEGILAVTKALLQAGVAYVGGYQGSPISHLMDVFADADPLLKELGVHFESSANEAAAGAMLAASVNYPLRGAVAWKSVVGTNVASDALSNLASGGVTGGALIIIGEDYGEGSSIMQERTHAFAMKSQMWLLDPRPNLATMVDMVEKGFELSEASNTPVMLEMRVRSCHMTGSFVAKENRRPAMTVGDAAERPTRDLDRIVLPPAIFLHEIEKVERRWPAAQAFIRDNRLNEWFGPERDEIGIIVQGGLFNTLNRALELAGLSDTWGGTKLPVYCLNAVYPLIVDEVTQFCAGKKAVLVLEEGQPEFIEHELSSILRRADLNTRIVGKEVMPRAGEYSGQVIGEGLALFLEQWAPDRAPTRAQSMPAEPELAANVPARPAGFCTGCPERPIFSAMKLVQRELGQLHVSADIGCHLFSILPPFHIGNTTMGYGLGTAGASAFKPNGSGKRAVAMMGDGGFWHNGLTSGIGNAVFNQDDTVTIVVDNGYSAATGGQDILSSRADNDIRTTKHPIEKAVRGMGVRWARTLTRTYDVARMRDTLREALTTPEKGPKVIVAQSECMLNKQRRIKPQLARAASEGKRVVRERFGVDADTCTGDHACIRLSGCPSLSIRPNPDPLRQHPVTHIDNSCVGCGNCGEVAHAAVLCPSFWKATVVTNPGWWERKAAKLRGWIIAKMQRRHERALAARAF</sequence>
<dbReference type="RefSeq" id="WP_181266520.1">
    <property type="nucleotide sequence ID" value="NZ_BAAAGB010000002.1"/>
</dbReference>
<evidence type="ECO:0000256" key="1">
    <source>
        <dbReference type="ARBA" id="ARBA00022723"/>
    </source>
</evidence>
<dbReference type="Gene3D" id="3.40.50.970">
    <property type="match status" value="2"/>
</dbReference>
<evidence type="ECO:0000256" key="2">
    <source>
        <dbReference type="ARBA" id="ARBA00023002"/>
    </source>
</evidence>
<comment type="caution">
    <text evidence="4">The sequence shown here is derived from an EMBL/GenBank/DDBJ whole genome shotgun (WGS) entry which is preliminary data.</text>
</comment>
<evidence type="ECO:0000313" key="4">
    <source>
        <dbReference type="EMBL" id="MBA1373489.1"/>
    </source>
</evidence>
<dbReference type="GO" id="GO:0044281">
    <property type="term" value="P:small molecule metabolic process"/>
    <property type="evidence" value="ECO:0007669"/>
    <property type="project" value="UniProtKB-ARBA"/>
</dbReference>
<feature type="domain" description="4Fe-4S ferredoxin-type" evidence="3">
    <location>
        <begin position="606"/>
        <end position="637"/>
    </location>
</feature>
<dbReference type="EMBL" id="VDES01000001">
    <property type="protein sequence ID" value="MBA1373489.1"/>
    <property type="molecule type" value="Genomic_DNA"/>
</dbReference>
<keyword evidence="5" id="KW-1185">Reference proteome</keyword>
<dbReference type="PROSITE" id="PS51379">
    <property type="entry name" value="4FE4S_FER_2"/>
    <property type="match status" value="1"/>
</dbReference>
<organism evidence="4 5">
    <name type="scientific">Sphingomonas ursincola</name>
    <dbReference type="NCBI Taxonomy" id="56361"/>
    <lineage>
        <taxon>Bacteria</taxon>
        <taxon>Pseudomonadati</taxon>
        <taxon>Pseudomonadota</taxon>
        <taxon>Alphaproteobacteria</taxon>
        <taxon>Sphingomonadales</taxon>
        <taxon>Sphingomonadaceae</taxon>
        <taxon>Sphingomonas</taxon>
    </lineage>
</organism>